<dbReference type="InterPro" id="IPR017972">
    <property type="entry name" value="Cyt_P450_CS"/>
</dbReference>
<dbReference type="OrthoDB" id="1470350at2759"/>
<organism evidence="9 10">
    <name type="scientific">Curvularia clavata</name>
    <dbReference type="NCBI Taxonomy" id="95742"/>
    <lineage>
        <taxon>Eukaryota</taxon>
        <taxon>Fungi</taxon>
        <taxon>Dikarya</taxon>
        <taxon>Ascomycota</taxon>
        <taxon>Pezizomycotina</taxon>
        <taxon>Dothideomycetes</taxon>
        <taxon>Pleosporomycetidae</taxon>
        <taxon>Pleosporales</taxon>
        <taxon>Pleosporineae</taxon>
        <taxon>Pleosporaceae</taxon>
        <taxon>Curvularia</taxon>
    </lineage>
</organism>
<feature type="domain" description="DUF7888" evidence="8">
    <location>
        <begin position="581"/>
        <end position="701"/>
    </location>
</feature>
<dbReference type="Proteomes" id="UP001056012">
    <property type="component" value="Chromosome 7"/>
</dbReference>
<dbReference type="PROSITE" id="PS00086">
    <property type="entry name" value="CYTOCHROME_P450"/>
    <property type="match status" value="1"/>
</dbReference>
<feature type="transmembrane region" description="Helical" evidence="7">
    <location>
        <begin position="21"/>
        <end position="42"/>
    </location>
</feature>
<dbReference type="InterPro" id="IPR036396">
    <property type="entry name" value="Cyt_P450_sf"/>
</dbReference>
<dbReference type="InterPro" id="IPR057210">
    <property type="entry name" value="DUF7888"/>
</dbReference>
<keyword evidence="3 6" id="KW-0349">Heme</keyword>
<dbReference type="InterPro" id="IPR001128">
    <property type="entry name" value="Cyt_P450"/>
</dbReference>
<dbReference type="PANTHER" id="PTHR24305:SF210">
    <property type="entry name" value="CYTOCHROME P450 MONOOXYGENASE ASQL-RELATED"/>
    <property type="match status" value="1"/>
</dbReference>
<protein>
    <submittedName>
        <fullName evidence="9">Cytochrome P450</fullName>
    </submittedName>
</protein>
<dbReference type="AlphaFoldDB" id="A0A9Q9DVZ7"/>
<dbReference type="VEuPathDB" id="FungiDB:yc1106_08641"/>
<evidence type="ECO:0000313" key="10">
    <source>
        <dbReference type="Proteomes" id="UP001056012"/>
    </source>
</evidence>
<dbReference type="EMBL" id="CP089280">
    <property type="protein sequence ID" value="USP81367.1"/>
    <property type="molecule type" value="Genomic_DNA"/>
</dbReference>
<dbReference type="PRINTS" id="PR00385">
    <property type="entry name" value="P450"/>
</dbReference>
<dbReference type="GO" id="GO:0020037">
    <property type="term" value="F:heme binding"/>
    <property type="evidence" value="ECO:0007669"/>
    <property type="project" value="InterPro"/>
</dbReference>
<dbReference type="Gene3D" id="1.10.630.10">
    <property type="entry name" value="Cytochrome P450"/>
    <property type="match status" value="1"/>
</dbReference>
<evidence type="ECO:0000256" key="5">
    <source>
        <dbReference type="ARBA" id="ARBA00023004"/>
    </source>
</evidence>
<dbReference type="CDD" id="cd11058">
    <property type="entry name" value="CYP60B-like"/>
    <property type="match status" value="1"/>
</dbReference>
<dbReference type="Pfam" id="PF25411">
    <property type="entry name" value="DUF7888"/>
    <property type="match status" value="1"/>
</dbReference>
<keyword evidence="7" id="KW-0472">Membrane</keyword>
<dbReference type="PRINTS" id="PR00463">
    <property type="entry name" value="EP450I"/>
</dbReference>
<evidence type="ECO:0000256" key="1">
    <source>
        <dbReference type="ARBA" id="ARBA00001971"/>
    </source>
</evidence>
<dbReference type="GO" id="GO:0005506">
    <property type="term" value="F:iron ion binding"/>
    <property type="evidence" value="ECO:0007669"/>
    <property type="project" value="InterPro"/>
</dbReference>
<evidence type="ECO:0000256" key="6">
    <source>
        <dbReference type="PIRSR" id="PIRSR602401-1"/>
    </source>
</evidence>
<sequence length="707" mass="78472">MGNSQDVAPSGALHKKAITSILGLIVVLAILKVLVTCIYNVYFHPLRKYPGPKIAAATGLFYFYKAFRGEEAVWECFLHENYGEVVRIGPDRLSFISPEAWKDITGYSTGKRLENPKDPNSLPANIHGNRSLVTETSSEIHRPRRRIYAYAFSDKALKQQEPLIRNYADSLVRVVKESSTNSPKTGVDICKLLNCTTFDIMAELTFGEPLGLLQQSEFTPWVAAIFKHIRNTLIMRMASEYPVLQYLLKAITPKSIIAAAHRHYNHSAERVEKRMRQGIDIGKPDIWKLVMEKSERVHLPKHIMVADASTFMVAGTETTATLLSGLVFLLLKHPKAMKTLQDEVRALKKEDLTIEVLPHLPFMAACLLEASRMYPPVPIPLFRKVAKGGNTICGEWIPENTRVAVSQYAAYHSPLNFRDPDSFIPERWLPDSGYNSDRKDILNIFSTGPRNCIGQNLANHEMRIILATLLWDFDLELCPESENWMDQEVCLLWVKPKLMVKASSSQNHDKPIYSAVKMVRISSLFAFLSMGTSVLATAAVVANDVAPGWEASPPVVAEGGSDLVLRAVEDGRVPGSIIETSLAEKAGIAGAINGIVEKILVLIEKIENDIERRKQFTQDVVRNTHAQFPGFNIVVCNVGYSLAGPGFSSVTSVTYKAQIGTPVTFDVVLFSSPKTFVRRGDGGFQNWAYMIGSHCTANGGTLNCPAH</sequence>
<evidence type="ECO:0000313" key="9">
    <source>
        <dbReference type="EMBL" id="USP81367.1"/>
    </source>
</evidence>
<dbReference type="InterPro" id="IPR002401">
    <property type="entry name" value="Cyt_P450_E_grp-I"/>
</dbReference>
<evidence type="ECO:0000256" key="2">
    <source>
        <dbReference type="ARBA" id="ARBA00010617"/>
    </source>
</evidence>
<dbReference type="PANTHER" id="PTHR24305">
    <property type="entry name" value="CYTOCHROME P450"/>
    <property type="match status" value="1"/>
</dbReference>
<dbReference type="Pfam" id="PF00067">
    <property type="entry name" value="p450"/>
    <property type="match status" value="1"/>
</dbReference>
<gene>
    <name evidence="9" type="ORF">yc1106_08641</name>
</gene>
<keyword evidence="7" id="KW-0812">Transmembrane</keyword>
<dbReference type="GO" id="GO:0016705">
    <property type="term" value="F:oxidoreductase activity, acting on paired donors, with incorporation or reduction of molecular oxygen"/>
    <property type="evidence" value="ECO:0007669"/>
    <property type="project" value="InterPro"/>
</dbReference>
<name>A0A9Q9DVZ7_CURCL</name>
<dbReference type="InterPro" id="IPR050121">
    <property type="entry name" value="Cytochrome_P450_monoxygenase"/>
</dbReference>
<accession>A0A9Q9DVZ7</accession>
<reference evidence="9" key="1">
    <citation type="submission" date="2021-12" db="EMBL/GenBank/DDBJ databases">
        <title>Curvularia clavata genome.</title>
        <authorList>
            <person name="Cao Y."/>
        </authorList>
    </citation>
    <scope>NUCLEOTIDE SEQUENCE</scope>
    <source>
        <strain evidence="9">Yc1106</strain>
    </source>
</reference>
<comment type="cofactor">
    <cofactor evidence="1 6">
        <name>heme</name>
        <dbReference type="ChEBI" id="CHEBI:30413"/>
    </cofactor>
</comment>
<keyword evidence="5 6" id="KW-0408">Iron</keyword>
<dbReference type="GO" id="GO:0004497">
    <property type="term" value="F:monooxygenase activity"/>
    <property type="evidence" value="ECO:0007669"/>
    <property type="project" value="InterPro"/>
</dbReference>
<proteinExistence type="inferred from homology"/>
<evidence type="ECO:0000256" key="7">
    <source>
        <dbReference type="SAM" id="Phobius"/>
    </source>
</evidence>
<comment type="similarity">
    <text evidence="2">Belongs to the cytochrome P450 family.</text>
</comment>
<evidence type="ECO:0000256" key="3">
    <source>
        <dbReference type="ARBA" id="ARBA00022617"/>
    </source>
</evidence>
<keyword evidence="10" id="KW-1185">Reference proteome</keyword>
<feature type="binding site" description="axial binding residue" evidence="6">
    <location>
        <position position="452"/>
    </location>
    <ligand>
        <name>heme</name>
        <dbReference type="ChEBI" id="CHEBI:30413"/>
    </ligand>
    <ligandPart>
        <name>Fe</name>
        <dbReference type="ChEBI" id="CHEBI:18248"/>
    </ligandPart>
</feature>
<evidence type="ECO:0000256" key="4">
    <source>
        <dbReference type="ARBA" id="ARBA00022723"/>
    </source>
</evidence>
<evidence type="ECO:0000259" key="8">
    <source>
        <dbReference type="Pfam" id="PF25411"/>
    </source>
</evidence>
<keyword evidence="4 6" id="KW-0479">Metal-binding</keyword>
<keyword evidence="7" id="KW-1133">Transmembrane helix</keyword>
<dbReference type="SUPFAM" id="SSF48264">
    <property type="entry name" value="Cytochrome P450"/>
    <property type="match status" value="1"/>
</dbReference>